<keyword evidence="1" id="KW-0328">Glycosyltransferase</keyword>
<proteinExistence type="predicted"/>
<dbReference type="GO" id="GO:0016757">
    <property type="term" value="F:glycosyltransferase activity"/>
    <property type="evidence" value="ECO:0007669"/>
    <property type="project" value="UniProtKB-KW"/>
</dbReference>
<dbReference type="PANTHER" id="PTHR34106:SF5">
    <property type="entry name" value="GLYCOSIDASE"/>
    <property type="match status" value="1"/>
</dbReference>
<name>A0A6J6PLK3_9ZZZZ</name>
<evidence type="ECO:0000313" key="3">
    <source>
        <dbReference type="EMBL" id="CAB4699637.1"/>
    </source>
</evidence>
<sequence>MVLLYRAHGEDLVSRIGIATSDDGRIFEREPHPVLEPEHDYESRGCEDPRLAHIDGTWHLTYTGYDGTSALLCLATSPDLRTWTKHGPLLPDFDTWASSHLLRLKRERRPWNKAGVIHSRRLGGTWWMWFGESAIFAATSDDLRTWTPVTDEMHPMHRPSPGRFDADLVEIGAPPVETEDGLLVFLSNAARILDAEAGTVQYSCGQFAVSVDDPATVVAATDEPWLAPSTLEDQVGLVGNVTFVQGLVQHRGEWLAYYGQADTTLAVAVAPA</sequence>
<evidence type="ECO:0000256" key="2">
    <source>
        <dbReference type="ARBA" id="ARBA00022679"/>
    </source>
</evidence>
<dbReference type="EMBL" id="CAEZXR010000081">
    <property type="protein sequence ID" value="CAB4699637.1"/>
    <property type="molecule type" value="Genomic_DNA"/>
</dbReference>
<dbReference type="SUPFAM" id="SSF75005">
    <property type="entry name" value="Arabinanase/levansucrase/invertase"/>
    <property type="match status" value="1"/>
</dbReference>
<keyword evidence="2" id="KW-0808">Transferase</keyword>
<dbReference type="AlphaFoldDB" id="A0A6J6PLK3"/>
<dbReference type="InterPro" id="IPR007184">
    <property type="entry name" value="Mannoside_phosphorylase"/>
</dbReference>
<evidence type="ECO:0000256" key="1">
    <source>
        <dbReference type="ARBA" id="ARBA00022676"/>
    </source>
</evidence>
<gene>
    <name evidence="3" type="ORF">UFOPK2579_00869</name>
</gene>
<dbReference type="Pfam" id="PF04041">
    <property type="entry name" value="Glyco_hydro_130"/>
    <property type="match status" value="1"/>
</dbReference>
<dbReference type="Gene3D" id="2.115.10.20">
    <property type="entry name" value="Glycosyl hydrolase domain, family 43"/>
    <property type="match status" value="1"/>
</dbReference>
<dbReference type="PANTHER" id="PTHR34106">
    <property type="entry name" value="GLYCOSIDASE"/>
    <property type="match status" value="1"/>
</dbReference>
<organism evidence="3">
    <name type="scientific">freshwater metagenome</name>
    <dbReference type="NCBI Taxonomy" id="449393"/>
    <lineage>
        <taxon>unclassified sequences</taxon>
        <taxon>metagenomes</taxon>
        <taxon>ecological metagenomes</taxon>
    </lineage>
</organism>
<dbReference type="CDD" id="cd18610">
    <property type="entry name" value="GH130_BT3780-like"/>
    <property type="match status" value="1"/>
</dbReference>
<dbReference type="InterPro" id="IPR023296">
    <property type="entry name" value="Glyco_hydro_beta-prop_sf"/>
</dbReference>
<protein>
    <submittedName>
        <fullName evidence="3">Unannotated protein</fullName>
    </submittedName>
</protein>
<accession>A0A6J6PLK3</accession>
<reference evidence="3" key="1">
    <citation type="submission" date="2020-05" db="EMBL/GenBank/DDBJ databases">
        <authorList>
            <person name="Chiriac C."/>
            <person name="Salcher M."/>
            <person name="Ghai R."/>
            <person name="Kavagutti S V."/>
        </authorList>
    </citation>
    <scope>NUCLEOTIDE SEQUENCE</scope>
</reference>